<evidence type="ECO:0000313" key="4">
    <source>
        <dbReference type="Proteomes" id="UP000727962"/>
    </source>
</evidence>
<evidence type="ECO:0000313" key="3">
    <source>
        <dbReference type="EMBL" id="MBI1755545.1"/>
    </source>
</evidence>
<feature type="compositionally biased region" description="Basic and acidic residues" evidence="1">
    <location>
        <begin position="199"/>
        <end position="211"/>
    </location>
</feature>
<gene>
    <name evidence="3" type="ORF">HYR64_00370</name>
</gene>
<protein>
    <submittedName>
        <fullName evidence="3">TIR domain-containing protein</fullName>
    </submittedName>
</protein>
<evidence type="ECO:0000259" key="2">
    <source>
        <dbReference type="PROSITE" id="PS51534"/>
    </source>
</evidence>
<dbReference type="SUPFAM" id="SSF48452">
    <property type="entry name" value="TPR-like"/>
    <property type="match status" value="2"/>
</dbReference>
<dbReference type="InterPro" id="IPR019734">
    <property type="entry name" value="TPR_rpt"/>
</dbReference>
<reference evidence="3" key="1">
    <citation type="submission" date="2020-07" db="EMBL/GenBank/DDBJ databases">
        <title>Huge and variable diversity of episymbiotic CPR bacteria and DPANN archaea in groundwater ecosystems.</title>
        <authorList>
            <person name="He C.Y."/>
            <person name="Keren R."/>
            <person name="Whittaker M."/>
            <person name="Farag I.F."/>
            <person name="Doudna J."/>
            <person name="Cate J.H.D."/>
            <person name="Banfield J.F."/>
        </authorList>
    </citation>
    <scope>NUCLEOTIDE SEQUENCE</scope>
    <source>
        <strain evidence="3">NC_groundwater_17_Pr7_B-0.1um_64_12</strain>
    </source>
</reference>
<dbReference type="Pfam" id="PF08357">
    <property type="entry name" value="SEFIR"/>
    <property type="match status" value="1"/>
</dbReference>
<dbReference type="PROSITE" id="PS51534">
    <property type="entry name" value="SEFIR"/>
    <property type="match status" value="1"/>
</dbReference>
<dbReference type="SUPFAM" id="SSF52200">
    <property type="entry name" value="Toll/Interleukin receptor TIR domain"/>
    <property type="match status" value="1"/>
</dbReference>
<dbReference type="AlphaFoldDB" id="A0A931LVB2"/>
<name>A0A931LVB2_FIMGI</name>
<dbReference type="SMART" id="SM00028">
    <property type="entry name" value="TPR"/>
    <property type="match status" value="4"/>
</dbReference>
<dbReference type="Gene3D" id="3.40.50.11530">
    <property type="match status" value="1"/>
</dbReference>
<feature type="region of interest" description="Disordered" evidence="1">
    <location>
        <begin position="193"/>
        <end position="221"/>
    </location>
</feature>
<feature type="domain" description="SEFIR" evidence="2">
    <location>
        <begin position="9"/>
        <end position="147"/>
    </location>
</feature>
<comment type="caution">
    <text evidence="3">The sequence shown here is derived from an EMBL/GenBank/DDBJ whole genome shotgun (WGS) entry which is preliminary data.</text>
</comment>
<dbReference type="InterPro" id="IPR011990">
    <property type="entry name" value="TPR-like_helical_dom_sf"/>
</dbReference>
<dbReference type="EMBL" id="JACOSL010000003">
    <property type="protein sequence ID" value="MBI1755545.1"/>
    <property type="molecule type" value="Genomic_DNA"/>
</dbReference>
<dbReference type="InterPro" id="IPR013568">
    <property type="entry name" value="SEFIR_dom"/>
</dbReference>
<sequence>MIALKVARVPKVFISYAWENQAHQDRVLALADWLEQSGVEVIFDQYEPNPSMGWANWMACAIEKSDFVLSVCTQAYRQRVMEDQPAGIGLGVQWEGSLISNALSSGGEGRKKFLVVQFDAEELHAIPTALAGRARFVISEFDLNGAQCQRLYRLITDQPEVVRPTRGELILLPSRARTVVPRSGLHRVQGLGKMNLRAPEPRERKSGERSLPKTPGGRGTAAHRMAIALMRKARASYFDDDDEPAIRYATRATSLDGQVAGGHLLLGRLLLEVGRYELAAHHLTIHVATWPQDLRSAVLLARAHAFLGDQASAKQRALHILSQSPTDVGVIREYAQLLVEVGDTTEAELLLRKSLSFDEDNVFRNYLAVDCWEQRRSEEARKLLEDGDKTSYGSTMWMNLAIARAEAKRFGLAIEALTQAIKGRSTNLFIQYALAELYAMMGDVDACVAKLRWLSTRRFHRLPRINDELAFDSIRTSEPFVAFMKELHANGLA</sequence>
<dbReference type="Proteomes" id="UP000727962">
    <property type="component" value="Unassembled WGS sequence"/>
</dbReference>
<dbReference type="InterPro" id="IPR035897">
    <property type="entry name" value="Toll_tir_struct_dom_sf"/>
</dbReference>
<accession>A0A931LVB2</accession>
<organism evidence="3 4">
    <name type="scientific">Fimbriimonas ginsengisoli</name>
    <dbReference type="NCBI Taxonomy" id="1005039"/>
    <lineage>
        <taxon>Bacteria</taxon>
        <taxon>Bacillati</taxon>
        <taxon>Armatimonadota</taxon>
        <taxon>Fimbriimonadia</taxon>
        <taxon>Fimbriimonadales</taxon>
        <taxon>Fimbriimonadaceae</taxon>
        <taxon>Fimbriimonas</taxon>
    </lineage>
</organism>
<dbReference type="Gene3D" id="1.25.40.10">
    <property type="entry name" value="Tetratricopeptide repeat domain"/>
    <property type="match status" value="2"/>
</dbReference>
<evidence type="ECO:0000256" key="1">
    <source>
        <dbReference type="SAM" id="MobiDB-lite"/>
    </source>
</evidence>
<proteinExistence type="predicted"/>